<evidence type="ECO:0000313" key="2">
    <source>
        <dbReference type="EMBL" id="MFK4441933.1"/>
    </source>
</evidence>
<keyword evidence="3" id="KW-1185">Reference proteome</keyword>
<evidence type="ECO:0008006" key="4">
    <source>
        <dbReference type="Google" id="ProtNLM"/>
    </source>
</evidence>
<proteinExistence type="predicted"/>
<name>A0ABW8ME41_9BURK</name>
<feature type="region of interest" description="Disordered" evidence="1">
    <location>
        <begin position="144"/>
        <end position="182"/>
    </location>
</feature>
<accession>A0ABW8ME41</accession>
<organism evidence="2 3">
    <name type="scientific">Caballeronia udeis</name>
    <dbReference type="NCBI Taxonomy" id="1232866"/>
    <lineage>
        <taxon>Bacteria</taxon>
        <taxon>Pseudomonadati</taxon>
        <taxon>Pseudomonadota</taxon>
        <taxon>Betaproteobacteria</taxon>
        <taxon>Burkholderiales</taxon>
        <taxon>Burkholderiaceae</taxon>
        <taxon>Caballeronia</taxon>
    </lineage>
</organism>
<dbReference type="EMBL" id="JBIYDN010000005">
    <property type="protein sequence ID" value="MFK4441933.1"/>
    <property type="molecule type" value="Genomic_DNA"/>
</dbReference>
<comment type="caution">
    <text evidence="2">The sequence shown here is derived from an EMBL/GenBank/DDBJ whole genome shotgun (WGS) entry which is preliminary data.</text>
</comment>
<evidence type="ECO:0000313" key="3">
    <source>
        <dbReference type="Proteomes" id="UP001620514"/>
    </source>
</evidence>
<evidence type="ECO:0000256" key="1">
    <source>
        <dbReference type="SAM" id="MobiDB-lite"/>
    </source>
</evidence>
<dbReference type="Proteomes" id="UP001620514">
    <property type="component" value="Unassembled WGS sequence"/>
</dbReference>
<gene>
    <name evidence="2" type="ORF">ABH943_001948</name>
</gene>
<protein>
    <recommendedName>
        <fullName evidence="4">Host cell division inhibitor Icd-like protein</fullName>
    </recommendedName>
</protein>
<reference evidence="2 3" key="1">
    <citation type="submission" date="2024-10" db="EMBL/GenBank/DDBJ databases">
        <authorList>
            <person name="Deangelis K."/>
            <person name="Huntemann M."/>
            <person name="Clum A."/>
            <person name="Wang J."/>
            <person name="Palaniappan K."/>
            <person name="Ritter S."/>
            <person name="Chen I.-M."/>
            <person name="Stamatis D."/>
            <person name="Reddy T."/>
            <person name="O'Malley R."/>
            <person name="Daum C."/>
            <person name="Ng V."/>
            <person name="Ivanova N."/>
            <person name="Kyrpides N."/>
            <person name="Woyke T."/>
        </authorList>
    </citation>
    <scope>NUCLEOTIDE SEQUENCE [LARGE SCALE GENOMIC DNA]</scope>
    <source>
        <strain evidence="2 3">GAS97</strain>
    </source>
</reference>
<sequence>MTFGRSRVTRSRRQADRTCQAYAKTPPKAAGRSNPYCASKPDRPLKMGAISSINRPAFRRFLWRFSAQATNGRAHAHHLPPEAFSPVARRHFDLALFSAPITANGKVLRPLFTLSASFARRGIRAAPAGKTLSLSAFARARATRDSTGRPCPAPPRFSAPHAAPWCGRARQTVRRSPANSSA</sequence>
<reference evidence="2 3" key="2">
    <citation type="submission" date="2024-11" db="EMBL/GenBank/DDBJ databases">
        <title>Using genomics to understand microbial adaptation to soil warming.</title>
        <authorList>
            <person name="Deangelis K.M. PhD."/>
        </authorList>
    </citation>
    <scope>NUCLEOTIDE SEQUENCE [LARGE SCALE GENOMIC DNA]</scope>
    <source>
        <strain evidence="2 3">GAS97</strain>
    </source>
</reference>